<feature type="transmembrane region" description="Helical" evidence="1">
    <location>
        <begin position="156"/>
        <end position="172"/>
    </location>
</feature>
<dbReference type="SUPFAM" id="SSF48317">
    <property type="entry name" value="Acid phosphatase/Vanadium-dependent haloperoxidase"/>
    <property type="match status" value="1"/>
</dbReference>
<dbReference type="Gene3D" id="1.20.144.10">
    <property type="entry name" value="Phosphatidic acid phosphatase type 2/haloperoxidase"/>
    <property type="match status" value="1"/>
</dbReference>
<dbReference type="Proteomes" id="UP000265489">
    <property type="component" value="Unassembled WGS sequence"/>
</dbReference>
<dbReference type="SMART" id="SM00014">
    <property type="entry name" value="acidPPc"/>
    <property type="match status" value="1"/>
</dbReference>
<evidence type="ECO:0000313" key="4">
    <source>
        <dbReference type="Proteomes" id="UP000265489"/>
    </source>
</evidence>
<evidence type="ECO:0000313" key="3">
    <source>
        <dbReference type="EMBL" id="RGU93749.1"/>
    </source>
</evidence>
<dbReference type="InterPro" id="IPR000326">
    <property type="entry name" value="PAP2/HPO"/>
</dbReference>
<protein>
    <submittedName>
        <fullName evidence="3">PAP2 family protein</fullName>
    </submittedName>
</protein>
<keyword evidence="1" id="KW-0812">Transmembrane</keyword>
<dbReference type="InterPro" id="IPR036938">
    <property type="entry name" value="PAP2/HPO_sf"/>
</dbReference>
<reference evidence="3 4" key="1">
    <citation type="submission" date="2018-08" db="EMBL/GenBank/DDBJ databases">
        <title>A genome reference for cultivated species of the human gut microbiota.</title>
        <authorList>
            <person name="Zou Y."/>
            <person name="Xue W."/>
            <person name="Luo G."/>
        </authorList>
    </citation>
    <scope>NUCLEOTIDE SEQUENCE [LARGE SCALE GENOMIC DNA]</scope>
    <source>
        <strain evidence="3 4">AF15-20</strain>
    </source>
</reference>
<comment type="caution">
    <text evidence="3">The sequence shown here is derived from an EMBL/GenBank/DDBJ whole genome shotgun (WGS) entry which is preliminary data.</text>
</comment>
<feature type="transmembrane region" description="Helical" evidence="1">
    <location>
        <begin position="132"/>
        <end position="150"/>
    </location>
</feature>
<sequence>MYNTPIERKISMDIQILLFIQENIRNYILTPFFTLITNEYFLYAILVVLLIYMFKKNDQTRKLAKETIIAFLICTVLFIVLKLIFHRPRPFDAFNELIPLVDKPTDYSFPSGHTASAFICAFMVYDGLPKKYSILIIILAILVAFSRLYVGVHYPTDILAGIILAYIVYKFMKKTMSTK</sequence>
<evidence type="ECO:0000259" key="2">
    <source>
        <dbReference type="SMART" id="SM00014"/>
    </source>
</evidence>
<dbReference type="CDD" id="cd03392">
    <property type="entry name" value="PAP2_like_2"/>
    <property type="match status" value="1"/>
</dbReference>
<keyword evidence="1" id="KW-0472">Membrane</keyword>
<feature type="transmembrane region" description="Helical" evidence="1">
    <location>
        <begin position="32"/>
        <end position="54"/>
    </location>
</feature>
<accession>A0A395WAL2</accession>
<keyword evidence="1" id="KW-1133">Transmembrane helix</keyword>
<dbReference type="AlphaFoldDB" id="A0A395WAL2"/>
<name>A0A395WAL2_9FIRM</name>
<dbReference type="PANTHER" id="PTHR14969:SF13">
    <property type="entry name" value="AT30094P"/>
    <property type="match status" value="1"/>
</dbReference>
<feature type="domain" description="Phosphatidic acid phosphatase type 2/haloperoxidase" evidence="2">
    <location>
        <begin position="67"/>
        <end position="173"/>
    </location>
</feature>
<dbReference type="PANTHER" id="PTHR14969">
    <property type="entry name" value="SPHINGOSINE-1-PHOSPHATE PHOSPHOHYDROLASE"/>
    <property type="match status" value="1"/>
</dbReference>
<dbReference type="Pfam" id="PF01569">
    <property type="entry name" value="PAP2"/>
    <property type="match status" value="1"/>
</dbReference>
<organism evidence="3 4">
    <name type="scientific">Holdemanella biformis</name>
    <dbReference type="NCBI Taxonomy" id="1735"/>
    <lineage>
        <taxon>Bacteria</taxon>
        <taxon>Bacillati</taxon>
        <taxon>Bacillota</taxon>
        <taxon>Erysipelotrichia</taxon>
        <taxon>Erysipelotrichales</taxon>
        <taxon>Erysipelotrichaceae</taxon>
        <taxon>Holdemanella</taxon>
    </lineage>
</organism>
<gene>
    <name evidence="3" type="ORF">DWW32_01680</name>
</gene>
<dbReference type="EMBL" id="QRYQ01000002">
    <property type="protein sequence ID" value="RGU93749.1"/>
    <property type="molecule type" value="Genomic_DNA"/>
</dbReference>
<evidence type="ECO:0000256" key="1">
    <source>
        <dbReference type="SAM" id="Phobius"/>
    </source>
</evidence>
<feature type="transmembrane region" description="Helical" evidence="1">
    <location>
        <begin position="66"/>
        <end position="87"/>
    </location>
</feature>
<dbReference type="GO" id="GO:0042392">
    <property type="term" value="F:sphingosine-1-phosphate phosphatase activity"/>
    <property type="evidence" value="ECO:0007669"/>
    <property type="project" value="TreeGrafter"/>
</dbReference>
<proteinExistence type="predicted"/>